<reference evidence="1 2" key="1">
    <citation type="submission" date="2013-12" db="EMBL/GenBank/DDBJ databases">
        <title>Draft genome of the parsitic nematode Ancylostoma duodenale.</title>
        <authorList>
            <person name="Mitreva M."/>
        </authorList>
    </citation>
    <scope>NUCLEOTIDE SEQUENCE [LARGE SCALE GENOMIC DNA]</scope>
    <source>
        <strain evidence="1 2">Zhejiang</strain>
    </source>
</reference>
<organism evidence="1 2">
    <name type="scientific">Ancylostoma duodenale</name>
    <dbReference type="NCBI Taxonomy" id="51022"/>
    <lineage>
        <taxon>Eukaryota</taxon>
        <taxon>Metazoa</taxon>
        <taxon>Ecdysozoa</taxon>
        <taxon>Nematoda</taxon>
        <taxon>Chromadorea</taxon>
        <taxon>Rhabditida</taxon>
        <taxon>Rhabditina</taxon>
        <taxon>Rhabditomorpha</taxon>
        <taxon>Strongyloidea</taxon>
        <taxon>Ancylostomatidae</taxon>
        <taxon>Ancylostomatinae</taxon>
        <taxon>Ancylostoma</taxon>
    </lineage>
</organism>
<proteinExistence type="predicted"/>
<dbReference type="Proteomes" id="UP000054047">
    <property type="component" value="Unassembled WGS sequence"/>
</dbReference>
<name>A0A0C2DBQ7_9BILA</name>
<dbReference type="OrthoDB" id="10583665at2759"/>
<evidence type="ECO:0000313" key="2">
    <source>
        <dbReference type="Proteomes" id="UP000054047"/>
    </source>
</evidence>
<protein>
    <submittedName>
        <fullName evidence="1">Uncharacterized protein</fullName>
    </submittedName>
</protein>
<dbReference type="AlphaFoldDB" id="A0A0C2DBQ7"/>
<accession>A0A0C2DBQ7</accession>
<sequence>MFATGAEDVLSPITFPSDQLMTTPAMLGLKPNGHRGQGLDEERLTERDFTGLFDSLYLNSQCSSLTPSGCQ</sequence>
<evidence type="ECO:0000313" key="1">
    <source>
        <dbReference type="EMBL" id="KIH67248.1"/>
    </source>
</evidence>
<dbReference type="EMBL" id="KN726773">
    <property type="protein sequence ID" value="KIH67248.1"/>
    <property type="molecule type" value="Genomic_DNA"/>
</dbReference>
<gene>
    <name evidence="1" type="ORF">ANCDUO_02423</name>
</gene>
<keyword evidence="2" id="KW-1185">Reference proteome</keyword>